<dbReference type="Pfam" id="PF24568">
    <property type="entry name" value="CC_PcsB"/>
    <property type="match status" value="1"/>
</dbReference>
<proteinExistence type="predicted"/>
<evidence type="ECO:0000256" key="2">
    <source>
        <dbReference type="SAM" id="Coils"/>
    </source>
</evidence>
<keyword evidence="2" id="KW-0175">Coiled coil</keyword>
<evidence type="ECO:0000313" key="7">
    <source>
        <dbReference type="EMBL" id="AMN35716.1"/>
    </source>
</evidence>
<reference evidence="7 8" key="1">
    <citation type="journal article" date="2016" name="PLoS ONE">
        <title>Plasmid Characterization and Chromosome Analysis of Two netF+ Clostridium perfringens Isolates Associated with Foal and Canine Necrotizing Enteritis.</title>
        <authorList>
            <person name="Mehdizadeh Gohari I."/>
            <person name="Kropinski A.M."/>
            <person name="Weese S.J."/>
            <person name="Parreira V.R."/>
            <person name="Whitehead A.E."/>
            <person name="Boerlin P."/>
            <person name="Prescott J.F."/>
        </authorList>
    </citation>
    <scope>NUCLEOTIDE SEQUENCE [LARGE SCALE GENOMIC DNA]</scope>
    <source>
        <strain evidence="7 8">JP838</strain>
    </source>
</reference>
<dbReference type="SUPFAM" id="SSF161270">
    <property type="entry name" value="PspA lactotransferrin-binding region"/>
    <property type="match status" value="1"/>
</dbReference>
<feature type="compositionally biased region" description="Low complexity" evidence="3">
    <location>
        <begin position="288"/>
        <end position="305"/>
    </location>
</feature>
<evidence type="ECO:0000256" key="3">
    <source>
        <dbReference type="SAM" id="MobiDB-lite"/>
    </source>
</evidence>
<gene>
    <name evidence="7" type="ORF">JFP838_08110</name>
</gene>
<keyword evidence="1 4" id="KW-0732">Signal</keyword>
<dbReference type="Gene3D" id="6.10.250.3150">
    <property type="match status" value="1"/>
</dbReference>
<dbReference type="RefSeq" id="WP_061428015.1">
    <property type="nucleotide sequence ID" value="NZ_CATNZO010000001.1"/>
</dbReference>
<feature type="coiled-coil region" evidence="2">
    <location>
        <begin position="151"/>
        <end position="220"/>
    </location>
</feature>
<dbReference type="InterPro" id="IPR051933">
    <property type="entry name" value="Resuscitation_pf_RpfB"/>
</dbReference>
<protein>
    <submittedName>
        <fullName evidence="7">Uncharacterized protein</fullName>
    </submittedName>
</protein>
<evidence type="ECO:0000313" key="8">
    <source>
        <dbReference type="Proteomes" id="UP000070260"/>
    </source>
</evidence>
<evidence type="ECO:0000259" key="6">
    <source>
        <dbReference type="Pfam" id="PF24568"/>
    </source>
</evidence>
<dbReference type="AlphaFoldDB" id="A0A127EIC9"/>
<feature type="chain" id="PRO_5007447126" evidence="4">
    <location>
        <begin position="25"/>
        <end position="410"/>
    </location>
</feature>
<dbReference type="PANTHER" id="PTHR39160:SF4">
    <property type="entry name" value="RESUSCITATION-PROMOTING FACTOR RPFB"/>
    <property type="match status" value="1"/>
</dbReference>
<dbReference type="CDD" id="cd22786">
    <property type="entry name" value="DPBB_YuiC-like"/>
    <property type="match status" value="1"/>
</dbReference>
<evidence type="ECO:0000259" key="5">
    <source>
        <dbReference type="Pfam" id="PF06725"/>
    </source>
</evidence>
<name>A0A127EIC9_CLOPF</name>
<accession>A0A127EIC9</accession>
<dbReference type="InterPro" id="IPR036908">
    <property type="entry name" value="RlpA-like_sf"/>
</dbReference>
<organism evidence="7 8">
    <name type="scientific">Clostridium perfringens</name>
    <dbReference type="NCBI Taxonomy" id="1502"/>
    <lineage>
        <taxon>Bacteria</taxon>
        <taxon>Bacillati</taxon>
        <taxon>Bacillota</taxon>
        <taxon>Clostridia</taxon>
        <taxon>Eubacteriales</taxon>
        <taxon>Clostridiaceae</taxon>
        <taxon>Clostridium</taxon>
    </lineage>
</organism>
<evidence type="ECO:0000256" key="4">
    <source>
        <dbReference type="SAM" id="SignalP"/>
    </source>
</evidence>
<sequence>MQKRILSALIAMAISLSATHVVFADTVNDKKSTIQENKVKYSQLDNEVISLNSQVSKLNNEIEELNAKLADNKAKMKDTEENLKETESKVSTLKTEIDEKQSVLGKRMRAMYKSKDSMNPIVFLLKSEDLSDLITRIDALARVTALDKNLIHSLDEQKDSLNSDIKKLERDKAELKELKASTEESLKTLDNKKIEEQKKIDELNRQKEAVLEVIKENEMSLISHSVSVINSSSSINELESAVSTLNQLIPQLNIDSVRDAANNSVQAAKNKIESLKAEEAKKAEEAAKNNAANSSNSTSSNNSSNQPSSDGKYKKTLSMEATAYSGGTLTAMGLKPVRDPGGISTIAVDPSVIPLGSKVYIPGYGYAIASDTGGVIKGNIIDLYMNSHDECISWGRRQVTLHIVAYPGEW</sequence>
<dbReference type="Pfam" id="PF06725">
    <property type="entry name" value="3D"/>
    <property type="match status" value="1"/>
</dbReference>
<dbReference type="PATRIC" id="fig|1502.177.peg.1660"/>
<feature type="domain" description="Peptidoglycan hydrolase PcsB coiled-coil" evidence="6">
    <location>
        <begin position="91"/>
        <end position="162"/>
    </location>
</feature>
<dbReference type="Proteomes" id="UP000070260">
    <property type="component" value="Chromosome"/>
</dbReference>
<feature type="coiled-coil region" evidence="2">
    <location>
        <begin position="41"/>
        <end position="103"/>
    </location>
</feature>
<dbReference type="OrthoDB" id="9798935at2"/>
<dbReference type="SUPFAM" id="SSF50685">
    <property type="entry name" value="Barwin-like endoglucanases"/>
    <property type="match status" value="1"/>
</dbReference>
<dbReference type="EMBL" id="CP010994">
    <property type="protein sequence ID" value="AMN35716.1"/>
    <property type="molecule type" value="Genomic_DNA"/>
</dbReference>
<feature type="region of interest" description="Disordered" evidence="3">
    <location>
        <begin position="279"/>
        <end position="313"/>
    </location>
</feature>
<dbReference type="GO" id="GO:0004553">
    <property type="term" value="F:hydrolase activity, hydrolyzing O-glycosyl compounds"/>
    <property type="evidence" value="ECO:0007669"/>
    <property type="project" value="InterPro"/>
</dbReference>
<dbReference type="InterPro" id="IPR057309">
    <property type="entry name" value="PcsB_CC"/>
</dbReference>
<feature type="signal peptide" evidence="4">
    <location>
        <begin position="1"/>
        <end position="24"/>
    </location>
</feature>
<evidence type="ECO:0000256" key="1">
    <source>
        <dbReference type="ARBA" id="ARBA00022729"/>
    </source>
</evidence>
<dbReference type="InterPro" id="IPR010611">
    <property type="entry name" value="3D_dom"/>
</dbReference>
<dbReference type="GO" id="GO:0019867">
    <property type="term" value="C:outer membrane"/>
    <property type="evidence" value="ECO:0007669"/>
    <property type="project" value="InterPro"/>
</dbReference>
<dbReference type="PANTHER" id="PTHR39160">
    <property type="entry name" value="CELL WALL-BINDING PROTEIN YOCH"/>
    <property type="match status" value="1"/>
</dbReference>
<dbReference type="GO" id="GO:0009254">
    <property type="term" value="P:peptidoglycan turnover"/>
    <property type="evidence" value="ECO:0007669"/>
    <property type="project" value="InterPro"/>
</dbReference>
<feature type="domain" description="3D" evidence="5">
    <location>
        <begin position="344"/>
        <end position="404"/>
    </location>
</feature>